<dbReference type="SUPFAM" id="SSF55620">
    <property type="entry name" value="Tetrahydrobiopterin biosynthesis enzymes-like"/>
    <property type="match status" value="1"/>
</dbReference>
<dbReference type="GO" id="GO:0008616">
    <property type="term" value="P:tRNA queuosine(34) biosynthetic process"/>
    <property type="evidence" value="ECO:0007669"/>
    <property type="project" value="UniProtKB-KW"/>
</dbReference>
<evidence type="ECO:0000256" key="3">
    <source>
        <dbReference type="ARBA" id="ARBA00018141"/>
    </source>
</evidence>
<dbReference type="InterPro" id="IPR038418">
    <property type="entry name" value="6-PTP_synth/QueD_sf"/>
</dbReference>
<dbReference type="RefSeq" id="WP_013547176.1">
    <property type="nucleotide sequence ID" value="NC_014933.1"/>
</dbReference>
<reference evidence="11 12" key="2">
    <citation type="journal article" date="2011" name="Stand. Genomic Sci.">
        <title>Complete genome sequence of Bacteroides helcogenes type strain (P 36-108).</title>
        <authorList>
            <person name="Pati A."/>
            <person name="Gronow S."/>
            <person name="Zeytun A."/>
            <person name="Lapidus A."/>
            <person name="Nolan M."/>
            <person name="Hammon N."/>
            <person name="Deshpande S."/>
            <person name="Cheng J.F."/>
            <person name="Tapia R."/>
            <person name="Han C."/>
            <person name="Goodwin L."/>
            <person name="Pitluck S."/>
            <person name="Liolios K."/>
            <person name="Pagani I."/>
            <person name="Ivanova N."/>
            <person name="Mavromatis K."/>
            <person name="Chen A."/>
            <person name="Palaniappan K."/>
            <person name="Land M."/>
            <person name="Hauser L."/>
            <person name="Chang Y.J."/>
            <person name="Jeffries C.D."/>
            <person name="Detter J.C."/>
            <person name="Brambilla E."/>
            <person name="Rohde M."/>
            <person name="Goker M."/>
            <person name="Woyke T."/>
            <person name="Bristow J."/>
            <person name="Eisen J.A."/>
            <person name="Markowitz V."/>
            <person name="Hugenholtz P."/>
            <person name="Kyrpides N.C."/>
            <person name="Klenk H.P."/>
            <person name="Lucas S."/>
        </authorList>
    </citation>
    <scope>NUCLEOTIDE SEQUENCE [LARGE SCALE GENOMIC DNA]</scope>
    <source>
        <strain evidence="12">ATCC 35417 / DSM 20613 / JCM 6297 / CCUG 15421 / P 36-108</strain>
    </source>
</reference>
<keyword evidence="6 8" id="KW-0456">Lyase</keyword>
<dbReference type="NCBIfam" id="TIGR03367">
    <property type="entry name" value="queuosine_QueD"/>
    <property type="match status" value="1"/>
</dbReference>
<accession>E6SWA7</accession>
<dbReference type="PANTHER" id="PTHR12589">
    <property type="entry name" value="PYRUVOYL TETRAHYDROBIOPTERIN SYNTHASE"/>
    <property type="match status" value="1"/>
</dbReference>
<evidence type="ECO:0000256" key="2">
    <source>
        <dbReference type="ARBA" id="ARBA00008900"/>
    </source>
</evidence>
<dbReference type="eggNOG" id="COG0720">
    <property type="taxonomic scope" value="Bacteria"/>
</dbReference>
<name>E6SWA7_BACT6</name>
<dbReference type="HOGENOM" id="CLU_111016_6_0_10"/>
<dbReference type="EMBL" id="CP002352">
    <property type="protein sequence ID" value="ADV43582.1"/>
    <property type="molecule type" value="Genomic_DNA"/>
</dbReference>
<evidence type="ECO:0000256" key="6">
    <source>
        <dbReference type="ARBA" id="ARBA00023239"/>
    </source>
</evidence>
<comment type="pathway">
    <text evidence="1 8">Purine metabolism; 7-cyano-7-deazaguanine biosynthesis.</text>
</comment>
<dbReference type="InterPro" id="IPR007115">
    <property type="entry name" value="6-PTP_synth/QueD"/>
</dbReference>
<dbReference type="Gene3D" id="3.30.479.10">
    <property type="entry name" value="6-pyruvoyl tetrahydropterin synthase/QueD"/>
    <property type="match status" value="1"/>
</dbReference>
<feature type="active site" description="Charge relay system" evidence="9">
    <location>
        <position position="65"/>
    </location>
</feature>
<evidence type="ECO:0000256" key="4">
    <source>
        <dbReference type="ARBA" id="ARBA00022723"/>
    </source>
</evidence>
<dbReference type="OrthoDB" id="9804698at2"/>
<feature type="binding site" evidence="10">
    <location>
        <position position="30"/>
    </location>
    <ligand>
        <name>Zn(2+)</name>
        <dbReference type="ChEBI" id="CHEBI:29105"/>
    </ligand>
</feature>
<dbReference type="PIRSF" id="PIRSF006113">
    <property type="entry name" value="PTP_synth"/>
    <property type="match status" value="1"/>
</dbReference>
<dbReference type="KEGG" id="bhl:Bache_1577"/>
<evidence type="ECO:0000256" key="10">
    <source>
        <dbReference type="PIRSR" id="PIRSR006113-2"/>
    </source>
</evidence>
<evidence type="ECO:0000256" key="7">
    <source>
        <dbReference type="ARBA" id="ARBA00048807"/>
    </source>
</evidence>
<evidence type="ECO:0000256" key="8">
    <source>
        <dbReference type="PIRNR" id="PIRNR006113"/>
    </source>
</evidence>
<comment type="cofactor">
    <cofactor evidence="8 10">
        <name>Zn(2+)</name>
        <dbReference type="ChEBI" id="CHEBI:29105"/>
    </cofactor>
    <text evidence="8 10">Binds 1 zinc ion per subunit.</text>
</comment>
<evidence type="ECO:0000313" key="11">
    <source>
        <dbReference type="EMBL" id="ADV43582.1"/>
    </source>
</evidence>
<keyword evidence="5 8" id="KW-0862">Zinc</keyword>
<evidence type="ECO:0000256" key="1">
    <source>
        <dbReference type="ARBA" id="ARBA00005061"/>
    </source>
</evidence>
<keyword evidence="4 8" id="KW-0479">Metal-binding</keyword>
<dbReference type="Pfam" id="PF01242">
    <property type="entry name" value="PTPS"/>
    <property type="match status" value="1"/>
</dbReference>
<gene>
    <name evidence="11" type="ordered locus">Bache_1577</name>
</gene>
<evidence type="ECO:0000256" key="5">
    <source>
        <dbReference type="ARBA" id="ARBA00022833"/>
    </source>
</evidence>
<feature type="active site" description="Proton acceptor" evidence="9">
    <location>
        <position position="24"/>
    </location>
</feature>
<evidence type="ECO:0000313" key="12">
    <source>
        <dbReference type="Proteomes" id="UP000008630"/>
    </source>
</evidence>
<dbReference type="PATRIC" id="fig|693979.3.peg.1670"/>
<comment type="catalytic activity">
    <reaction evidence="7 8">
        <text>7,8-dihydroneopterin 3'-triphosphate + H2O = 6-carboxy-5,6,7,8-tetrahydropterin + triphosphate + acetaldehyde + 2 H(+)</text>
        <dbReference type="Rhea" id="RHEA:27966"/>
        <dbReference type="ChEBI" id="CHEBI:15343"/>
        <dbReference type="ChEBI" id="CHEBI:15377"/>
        <dbReference type="ChEBI" id="CHEBI:15378"/>
        <dbReference type="ChEBI" id="CHEBI:18036"/>
        <dbReference type="ChEBI" id="CHEBI:58462"/>
        <dbReference type="ChEBI" id="CHEBI:61032"/>
        <dbReference type="EC" id="4.1.2.50"/>
    </reaction>
</comment>
<dbReference type="GO" id="GO:0046872">
    <property type="term" value="F:metal ion binding"/>
    <property type="evidence" value="ECO:0007669"/>
    <property type="project" value="UniProtKB-KW"/>
</dbReference>
<feature type="binding site" evidence="10">
    <location>
        <position position="28"/>
    </location>
    <ligand>
        <name>Zn(2+)</name>
        <dbReference type="ChEBI" id="CHEBI:29105"/>
    </ligand>
</feature>
<protein>
    <recommendedName>
        <fullName evidence="3 8">6-carboxy-5,6,7,8-tetrahydropterin synthase</fullName>
        <ecNumber evidence="8">4.-.-.-</ecNumber>
    </recommendedName>
</protein>
<proteinExistence type="inferred from homology"/>
<evidence type="ECO:0000256" key="9">
    <source>
        <dbReference type="PIRSR" id="PIRSR006113-1"/>
    </source>
</evidence>
<comment type="similarity">
    <text evidence="2 8">Belongs to the PTPS family. QueD subfamily.</text>
</comment>
<keyword evidence="12" id="KW-1185">Reference proteome</keyword>
<dbReference type="STRING" id="693979.Bache_1577"/>
<feature type="active site" description="Charge relay system" evidence="9">
    <location>
        <position position="99"/>
    </location>
</feature>
<organism evidence="11 12">
    <name type="scientific">Bacteroides helcogenes (strain ATCC 35417 / DSM 20613 / JCM 6297 / CCUG 15421 / P 36-108)</name>
    <dbReference type="NCBI Taxonomy" id="693979"/>
    <lineage>
        <taxon>Bacteria</taxon>
        <taxon>Pseudomonadati</taxon>
        <taxon>Bacteroidota</taxon>
        <taxon>Bacteroidia</taxon>
        <taxon>Bacteroidales</taxon>
        <taxon>Bacteroidaceae</taxon>
        <taxon>Bacteroides</taxon>
    </lineage>
</organism>
<sequence length="110" mass="12850">MYTVIKRMEVSAAHSLQLSYRSKCENLHGHNWIITVYCRSKELNADGMVIDFSHIKKVVKEQMDHRNLNDVFPFNPTAENIARWVCDRIPSCFKVEVQESESNTAIYEKD</sequence>
<keyword evidence="8" id="KW-0671">Queuosine biosynthesis</keyword>
<feature type="binding site" evidence="10">
    <location>
        <position position="14"/>
    </location>
    <ligand>
        <name>Zn(2+)</name>
        <dbReference type="ChEBI" id="CHEBI:29105"/>
    </ligand>
</feature>
<dbReference type="Proteomes" id="UP000008630">
    <property type="component" value="Chromosome"/>
</dbReference>
<dbReference type="EC" id="4.-.-.-" evidence="8"/>
<dbReference type="AlphaFoldDB" id="E6SWA7"/>
<dbReference type="UniPathway" id="UPA00391"/>
<dbReference type="PANTHER" id="PTHR12589:SF7">
    <property type="entry name" value="6-PYRUVOYL TETRAHYDROBIOPTERIN SYNTHASE"/>
    <property type="match status" value="1"/>
</dbReference>
<dbReference type="GO" id="GO:0070497">
    <property type="term" value="F:6-carboxytetrahydropterin synthase activity"/>
    <property type="evidence" value="ECO:0007669"/>
    <property type="project" value="UniProtKB-EC"/>
</dbReference>
<reference key="1">
    <citation type="submission" date="2010-11" db="EMBL/GenBank/DDBJ databases">
        <title>The complete genome of Bacteroides helcogenes P 36-108.</title>
        <authorList>
            <consortium name="US DOE Joint Genome Institute (JGI-PGF)"/>
            <person name="Lucas S."/>
            <person name="Copeland A."/>
            <person name="Lapidus A."/>
            <person name="Bruce D."/>
            <person name="Goodwin L."/>
            <person name="Pitluck S."/>
            <person name="Kyrpides N."/>
            <person name="Mavromatis K."/>
            <person name="Ivanova N."/>
            <person name="Zeytun A."/>
            <person name="Brettin T."/>
            <person name="Detter J.C."/>
            <person name="Tapia R."/>
            <person name="Han C."/>
            <person name="Land M."/>
            <person name="Hauser L."/>
            <person name="Markowitz V."/>
            <person name="Cheng J.-F."/>
            <person name="Hugenholtz P."/>
            <person name="Woyke T."/>
            <person name="Wu D."/>
            <person name="Gronow S."/>
            <person name="Wellnitz S."/>
            <person name="Brambilla E."/>
            <person name="Klenk H.-P."/>
            <person name="Eisen J.A."/>
        </authorList>
    </citation>
    <scope>NUCLEOTIDE SEQUENCE</scope>
    <source>
        <strain>P 36-108</strain>
    </source>
</reference>